<dbReference type="AlphaFoldDB" id="A0A4C1U996"/>
<evidence type="ECO:0000256" key="7">
    <source>
        <dbReference type="ARBA" id="ARBA00022692"/>
    </source>
</evidence>
<dbReference type="InterPro" id="IPR044516">
    <property type="entry name" value="UXS-like"/>
</dbReference>
<keyword evidence="13" id="KW-0472">Membrane</keyword>
<evidence type="ECO:0000256" key="4">
    <source>
        <dbReference type="ARBA" id="ARBA00007505"/>
    </source>
</evidence>
<comment type="cofactor">
    <cofactor evidence="1">
        <name>NAD(+)</name>
        <dbReference type="ChEBI" id="CHEBI:57540"/>
    </cofactor>
</comment>
<dbReference type="Gene3D" id="3.40.50.720">
    <property type="entry name" value="NAD(P)-binding Rossmann-like Domain"/>
    <property type="match status" value="1"/>
</dbReference>
<evidence type="ECO:0000313" key="20">
    <source>
        <dbReference type="EMBL" id="GBP23013.1"/>
    </source>
</evidence>
<evidence type="ECO:0000256" key="15">
    <source>
        <dbReference type="ARBA" id="ARBA00023239"/>
    </source>
</evidence>
<dbReference type="OrthoDB" id="331544at2759"/>
<evidence type="ECO:0000313" key="21">
    <source>
        <dbReference type="Proteomes" id="UP000299102"/>
    </source>
</evidence>
<evidence type="ECO:0000256" key="12">
    <source>
        <dbReference type="ARBA" id="ARBA00023034"/>
    </source>
</evidence>
<evidence type="ECO:0000256" key="11">
    <source>
        <dbReference type="ARBA" id="ARBA00023027"/>
    </source>
</evidence>
<feature type="coiled-coil region" evidence="18">
    <location>
        <begin position="2"/>
        <end position="36"/>
    </location>
</feature>
<keyword evidence="12" id="KW-0333">Golgi apparatus</keyword>
<dbReference type="InterPro" id="IPR036291">
    <property type="entry name" value="NAD(P)-bd_dom_sf"/>
</dbReference>
<evidence type="ECO:0000256" key="18">
    <source>
        <dbReference type="SAM" id="Coils"/>
    </source>
</evidence>
<keyword evidence="14" id="KW-0325">Glycoprotein</keyword>
<dbReference type="CDD" id="cd05230">
    <property type="entry name" value="UGD_SDR_e"/>
    <property type="match status" value="1"/>
</dbReference>
<reference evidence="20 21" key="1">
    <citation type="journal article" date="2019" name="Commun. Biol.">
        <title>The bagworm genome reveals a unique fibroin gene that provides high tensile strength.</title>
        <authorList>
            <person name="Kono N."/>
            <person name="Nakamura H."/>
            <person name="Ohtoshi R."/>
            <person name="Tomita M."/>
            <person name="Numata K."/>
            <person name="Arakawa K."/>
        </authorList>
    </citation>
    <scope>NUCLEOTIDE SEQUENCE [LARGE SCALE GENOMIC DNA]</scope>
</reference>
<dbReference type="Gene3D" id="3.90.25.10">
    <property type="entry name" value="UDP-galactose 4-epimerase, domain 1"/>
    <property type="match status" value="1"/>
</dbReference>
<evidence type="ECO:0000256" key="3">
    <source>
        <dbReference type="ARBA" id="ARBA00005100"/>
    </source>
</evidence>
<keyword evidence="9" id="KW-0735">Signal-anchor</keyword>
<dbReference type="Pfam" id="PF16363">
    <property type="entry name" value="GDP_Man_Dehyd"/>
    <property type="match status" value="1"/>
</dbReference>
<name>A0A4C1U996_EUMVA</name>
<keyword evidence="15" id="KW-0456">Lyase</keyword>
<evidence type="ECO:0000259" key="19">
    <source>
        <dbReference type="Pfam" id="PF16363"/>
    </source>
</evidence>
<comment type="caution">
    <text evidence="20">The sequence shown here is derived from an EMBL/GenBank/DDBJ whole genome shotgun (WGS) entry which is preliminary data.</text>
</comment>
<dbReference type="PANTHER" id="PTHR43078">
    <property type="entry name" value="UDP-GLUCURONIC ACID DECARBOXYLASE-RELATED"/>
    <property type="match status" value="1"/>
</dbReference>
<keyword evidence="21" id="KW-1185">Reference proteome</keyword>
<dbReference type="GO" id="GO:0048040">
    <property type="term" value="F:UDP-glucuronate decarboxylase activity"/>
    <property type="evidence" value="ECO:0007669"/>
    <property type="project" value="UniProtKB-EC"/>
</dbReference>
<evidence type="ECO:0000256" key="5">
    <source>
        <dbReference type="ARBA" id="ARBA00012290"/>
    </source>
</evidence>
<dbReference type="UniPathway" id="UPA00796">
    <property type="reaction ID" value="UER00771"/>
</dbReference>
<dbReference type="PANTHER" id="PTHR43078:SF6">
    <property type="entry name" value="UDP-GLUCURONIC ACID DECARBOXYLASE 1"/>
    <property type="match status" value="1"/>
</dbReference>
<dbReference type="SUPFAM" id="SSF51735">
    <property type="entry name" value="NAD(P)-binding Rossmann-fold domains"/>
    <property type="match status" value="1"/>
</dbReference>
<organism evidence="20 21">
    <name type="scientific">Eumeta variegata</name>
    <name type="common">Bagworm moth</name>
    <name type="synonym">Eumeta japonica</name>
    <dbReference type="NCBI Taxonomy" id="151549"/>
    <lineage>
        <taxon>Eukaryota</taxon>
        <taxon>Metazoa</taxon>
        <taxon>Ecdysozoa</taxon>
        <taxon>Arthropoda</taxon>
        <taxon>Hexapoda</taxon>
        <taxon>Insecta</taxon>
        <taxon>Pterygota</taxon>
        <taxon>Neoptera</taxon>
        <taxon>Endopterygota</taxon>
        <taxon>Lepidoptera</taxon>
        <taxon>Glossata</taxon>
        <taxon>Ditrysia</taxon>
        <taxon>Tineoidea</taxon>
        <taxon>Psychidae</taxon>
        <taxon>Oiketicinae</taxon>
        <taxon>Eumeta</taxon>
    </lineage>
</organism>
<evidence type="ECO:0000256" key="16">
    <source>
        <dbReference type="ARBA" id="ARBA00031585"/>
    </source>
</evidence>
<dbReference type="GO" id="GO:0070403">
    <property type="term" value="F:NAD+ binding"/>
    <property type="evidence" value="ECO:0007669"/>
    <property type="project" value="InterPro"/>
</dbReference>
<dbReference type="GO" id="GO:0042732">
    <property type="term" value="P:D-xylose metabolic process"/>
    <property type="evidence" value="ECO:0007669"/>
    <property type="project" value="InterPro"/>
</dbReference>
<keyword evidence="7" id="KW-0812">Transmembrane</keyword>
<dbReference type="STRING" id="151549.A0A4C1U996"/>
<dbReference type="Proteomes" id="UP000299102">
    <property type="component" value="Unassembled WGS sequence"/>
</dbReference>
<dbReference type="FunFam" id="3.40.50.720:FF:000065">
    <property type="entry name" value="UDP-glucuronic acid decarboxylase 1"/>
    <property type="match status" value="1"/>
</dbReference>
<feature type="domain" description="NAD(P)-binding" evidence="19">
    <location>
        <begin position="56"/>
        <end position="342"/>
    </location>
</feature>
<evidence type="ECO:0000256" key="9">
    <source>
        <dbReference type="ARBA" id="ARBA00022968"/>
    </source>
</evidence>
<evidence type="ECO:0000256" key="10">
    <source>
        <dbReference type="ARBA" id="ARBA00022989"/>
    </source>
</evidence>
<proteinExistence type="inferred from homology"/>
<keyword evidence="8" id="KW-0210">Decarboxylase</keyword>
<dbReference type="GO" id="GO:0033320">
    <property type="term" value="P:UDP-D-xylose biosynthetic process"/>
    <property type="evidence" value="ECO:0007669"/>
    <property type="project" value="UniProtKB-UniPathway"/>
</dbReference>
<gene>
    <name evidence="20" type="primary">Uxs1</name>
    <name evidence="20" type="ORF">EVAR_15687_1</name>
</gene>
<comment type="similarity">
    <text evidence="4">Belongs to the NAD(P)-dependent epimerase/dehydratase family. UDP-glucuronic acid decarboxylase subfamily.</text>
</comment>
<evidence type="ECO:0000256" key="14">
    <source>
        <dbReference type="ARBA" id="ARBA00023180"/>
    </source>
</evidence>
<comment type="catalytic activity">
    <reaction evidence="17">
        <text>UDP-alpha-D-glucuronate + H(+) = UDP-alpha-D-xylose + CO2</text>
        <dbReference type="Rhea" id="RHEA:23916"/>
        <dbReference type="ChEBI" id="CHEBI:15378"/>
        <dbReference type="ChEBI" id="CHEBI:16526"/>
        <dbReference type="ChEBI" id="CHEBI:57632"/>
        <dbReference type="ChEBI" id="CHEBI:58052"/>
        <dbReference type="EC" id="4.1.1.35"/>
    </reaction>
    <physiologicalReaction direction="left-to-right" evidence="17">
        <dbReference type="Rhea" id="RHEA:23917"/>
    </physiologicalReaction>
</comment>
<comment type="pathway">
    <text evidence="3">Nucleotide-sugar biosynthesis; UDP-alpha-D-xylose biosynthesis; UDP-alpha-D-xylose from UDP-alpha-D-glucuronate: step 1/1.</text>
</comment>
<evidence type="ECO:0000256" key="8">
    <source>
        <dbReference type="ARBA" id="ARBA00022793"/>
    </source>
</evidence>
<keyword evidence="10" id="KW-1133">Transmembrane helix</keyword>
<evidence type="ECO:0000256" key="2">
    <source>
        <dbReference type="ARBA" id="ARBA00004447"/>
    </source>
</evidence>
<keyword evidence="11" id="KW-0520">NAD</keyword>
<accession>A0A4C1U996</accession>
<dbReference type="InterPro" id="IPR016040">
    <property type="entry name" value="NAD(P)-bd_dom"/>
</dbReference>
<dbReference type="EMBL" id="BGZK01000146">
    <property type="protein sequence ID" value="GBP23013.1"/>
    <property type="molecule type" value="Genomic_DNA"/>
</dbReference>
<comment type="subcellular location">
    <subcellularLocation>
        <location evidence="2">Golgi apparatus</location>
        <location evidence="2">Golgi stack membrane</location>
        <topology evidence="2">Single-pass type II membrane protein</topology>
    </subcellularLocation>
</comment>
<evidence type="ECO:0000256" key="1">
    <source>
        <dbReference type="ARBA" id="ARBA00001911"/>
    </source>
</evidence>
<evidence type="ECO:0000256" key="13">
    <source>
        <dbReference type="ARBA" id="ARBA00023136"/>
    </source>
</evidence>
<evidence type="ECO:0000256" key="6">
    <source>
        <dbReference type="ARBA" id="ARBA00018816"/>
    </source>
</evidence>
<keyword evidence="18" id="KW-0175">Coiled coil</keyword>
<sequence>MLKNIDTSNEDVKRELKEAKTRIEELEKKIALLEGHVPQKYPDVKFLGYKERKRILVTGGAGFVGSHLVDVLMTQGHEVIVVDNFFTGRKRNVEHWFGHRNFELIHHDIVNPLYVEADEIYHLASPASPPHYMQNPVKTIKTNTLGTINMLGLARRVGAKILIASTSEVYGDPMVHPQPESYWGHVNPIGPRACYDEGKRVAETLAYAYAKQEKVTVRVARIFNTYGPRMHVSDGRVVSNFIMQALQNLTITVYGNGKQTRSFCYVSDLVDGLLGLMKSNYNLPVNIGNPVEHTIEEFAMIIKNLVPGCRSTLSTSAAVEDDPQRRRPDITIAETHLSWTPKGCLSQCARHYLNYPVAHSTWSHQHATPLGQCRWTPWGVATHSLGSPGIDEDEVNGSIEDK</sequence>
<evidence type="ECO:0000256" key="17">
    <source>
        <dbReference type="ARBA" id="ARBA00049410"/>
    </source>
</evidence>
<protein>
    <recommendedName>
        <fullName evidence="6">UDP-glucuronic acid decarboxylase 1</fullName>
        <ecNumber evidence="5">4.1.1.35</ecNumber>
    </recommendedName>
    <alternativeName>
        <fullName evidence="16">UDP-glucuronate decarboxylase 1</fullName>
    </alternativeName>
</protein>
<dbReference type="GO" id="GO:0032580">
    <property type="term" value="C:Golgi cisterna membrane"/>
    <property type="evidence" value="ECO:0007669"/>
    <property type="project" value="UniProtKB-SubCell"/>
</dbReference>
<dbReference type="EC" id="4.1.1.35" evidence="5"/>